<evidence type="ECO:0000313" key="5">
    <source>
        <dbReference type="Proteomes" id="UP001597261"/>
    </source>
</evidence>
<organism evidence="4 5">
    <name type="scientific">Streptomyces caeni</name>
    <dbReference type="NCBI Taxonomy" id="2307231"/>
    <lineage>
        <taxon>Bacteria</taxon>
        <taxon>Bacillati</taxon>
        <taxon>Actinomycetota</taxon>
        <taxon>Actinomycetes</taxon>
        <taxon>Kitasatosporales</taxon>
        <taxon>Streptomycetaceae</taxon>
        <taxon>Streptomyces</taxon>
    </lineage>
</organism>
<feature type="compositionally biased region" description="Basic and acidic residues" evidence="1">
    <location>
        <begin position="1"/>
        <end position="11"/>
    </location>
</feature>
<proteinExistence type="predicted"/>
<dbReference type="RefSeq" id="WP_381084582.1">
    <property type="nucleotide sequence ID" value="NZ_JBHUDX010000053.1"/>
</dbReference>
<feature type="domain" description="WYL" evidence="2">
    <location>
        <begin position="862"/>
        <end position="924"/>
    </location>
</feature>
<feature type="region of interest" description="Disordered" evidence="1">
    <location>
        <begin position="1"/>
        <end position="26"/>
    </location>
</feature>
<dbReference type="GO" id="GO:0004386">
    <property type="term" value="F:helicase activity"/>
    <property type="evidence" value="ECO:0007669"/>
    <property type="project" value="UniProtKB-KW"/>
</dbReference>
<dbReference type="Proteomes" id="UP001597261">
    <property type="component" value="Unassembled WGS sequence"/>
</dbReference>
<evidence type="ECO:0000259" key="2">
    <source>
        <dbReference type="Pfam" id="PF13280"/>
    </source>
</evidence>
<dbReference type="InterPro" id="IPR032830">
    <property type="entry name" value="XPB/Ssl2_N"/>
</dbReference>
<reference evidence="5" key="1">
    <citation type="journal article" date="2019" name="Int. J. Syst. Evol. Microbiol.">
        <title>The Global Catalogue of Microorganisms (GCM) 10K type strain sequencing project: providing services to taxonomists for standard genome sequencing and annotation.</title>
        <authorList>
            <consortium name="The Broad Institute Genomics Platform"/>
            <consortium name="The Broad Institute Genome Sequencing Center for Infectious Disease"/>
            <person name="Wu L."/>
            <person name="Ma J."/>
        </authorList>
    </citation>
    <scope>NUCLEOTIDE SEQUENCE [LARGE SCALE GENOMIC DNA]</scope>
    <source>
        <strain evidence="5">CGMCC 1.12470</strain>
    </source>
</reference>
<dbReference type="InterPro" id="IPR026881">
    <property type="entry name" value="WYL_dom"/>
</dbReference>
<keyword evidence="4" id="KW-0378">Hydrolase</keyword>
<keyword evidence="4" id="KW-0347">Helicase</keyword>
<feature type="compositionally biased region" description="Pro residues" evidence="1">
    <location>
        <begin position="556"/>
        <end position="580"/>
    </location>
</feature>
<evidence type="ECO:0000259" key="3">
    <source>
        <dbReference type="Pfam" id="PF13625"/>
    </source>
</evidence>
<feature type="compositionally biased region" description="Low complexity" evidence="1">
    <location>
        <begin position="581"/>
        <end position="594"/>
    </location>
</feature>
<name>A0ABW4IU92_9ACTN</name>
<accession>A0ABW4IU92</accession>
<evidence type="ECO:0000256" key="1">
    <source>
        <dbReference type="SAM" id="MobiDB-lite"/>
    </source>
</evidence>
<evidence type="ECO:0000313" key="4">
    <source>
        <dbReference type="EMBL" id="MFD1660468.1"/>
    </source>
</evidence>
<feature type="domain" description="Helicase XPB/Ssl2 N-terminal" evidence="3">
    <location>
        <begin position="639"/>
        <end position="761"/>
    </location>
</feature>
<protein>
    <submittedName>
        <fullName evidence="4">Helicase-associated domain-containing protein</fullName>
    </submittedName>
</protein>
<keyword evidence="5" id="KW-1185">Reference proteome</keyword>
<keyword evidence="4" id="KW-0067">ATP-binding</keyword>
<comment type="caution">
    <text evidence="4">The sequence shown here is derived from an EMBL/GenBank/DDBJ whole genome shotgun (WGS) entry which is preliminary data.</text>
</comment>
<feature type="region of interest" description="Disordered" evidence="1">
    <location>
        <begin position="838"/>
        <end position="857"/>
    </location>
</feature>
<dbReference type="EMBL" id="JBHUDX010000053">
    <property type="protein sequence ID" value="MFD1660468.1"/>
    <property type="molecule type" value="Genomic_DNA"/>
</dbReference>
<dbReference type="Pfam" id="PF13625">
    <property type="entry name" value="Helicase_C_3"/>
    <property type="match status" value="1"/>
</dbReference>
<feature type="region of interest" description="Disordered" evidence="1">
    <location>
        <begin position="547"/>
        <end position="599"/>
    </location>
</feature>
<dbReference type="PROSITE" id="PS52050">
    <property type="entry name" value="WYL"/>
    <property type="match status" value="1"/>
</dbReference>
<sequence>MTPEERSRKDPPATGSGTTAPRSLAESLRARDDASLAVLLRARPDLVAPVPTDLTQLATRAATRASVVRALERLDTFALQTAEALAVAADPASYDELLGLMAGDGGHRAGTSADAVPGTSADAVIGTMADTAADTATDTAAGTTAGTSADTAGPVVAEALPRALATLREQALVWGSDDRLRLVRTARELLSPSPQRPSPTGLGPTVAEAAAAMSPGRIQEILTAAELPTTHDRVSAVTLLTGLFTDRARMAALLDTAPADSLEVLSRLVWGPPYGQVTATPAPRLRWLLDRGLLLPTAPGTVVLPREVALHLRGGRAHRRPEPLPPAVEAAATHRPQVVDATAAGQAYTALATVEELLKDWDEGGPPVLRAGGLSVRDLKRAAVALDVSEPVAAFWVELAYAAGLLASDGEADERYAATPAYDEWRELPAAERWSRLATAWLTATRTPGLVGGRDAKDRTLSALGPGLDRSAAPEVRHRVLTLLAGLPEGTAPAPESVPARLRWERPLRGAQPTADDLRTRLARWTLSEAELLGVTGRGALSAHGRALLGEHPDHPPAPAQPVSGPPAPTQPASGPPTPGATPTRPGATPTGPGDKLPVHRQYHRPVLREPLTAPERAAAAARAARLLAPLLPEPLDHVLLQADLTAVAPGPLQRPLADMLGVLADVESKGGATVYRFTPATVRRALDAGRTASDLHAFLATHSRTPVPQPLTYLIDDVARRHGHLRVGAASAYVRCDDDALLNEIVADKRAAALRLRRLAPTVLAAKADPATLLDGLRAMGFAPAAESAEGDVLITRAHAHRTPPRTPPEPVPDGPPVPDATLLTAALRAIRAGDLASTAPRKPAGAPTAGGELPRTTSAETLATMQAAVLTGESLWIGYVNAEGAATQRLIAPVRVEGGFVTAYDHTADEVRTYPLHRVTGVAELADDQL</sequence>
<keyword evidence="4" id="KW-0547">Nucleotide-binding</keyword>
<dbReference type="Pfam" id="PF13280">
    <property type="entry name" value="WYL"/>
    <property type="match status" value="1"/>
</dbReference>
<gene>
    <name evidence="4" type="ORF">ACFSL4_20210</name>
</gene>